<reference evidence="2" key="1">
    <citation type="submission" date="2020-09" db="EMBL/GenBank/DDBJ databases">
        <title>A novel bacterium of genus Bacillus, isolated from South China Sea.</title>
        <authorList>
            <person name="Huang H."/>
            <person name="Mo K."/>
            <person name="Hu Y."/>
        </authorList>
    </citation>
    <scope>NUCLEOTIDE SEQUENCE</scope>
    <source>
        <strain evidence="2">IB182487</strain>
    </source>
</reference>
<protein>
    <submittedName>
        <fullName evidence="2">SDR family oxidoreductase</fullName>
    </submittedName>
</protein>
<dbReference type="Pfam" id="PF13460">
    <property type="entry name" value="NAD_binding_10"/>
    <property type="match status" value="1"/>
</dbReference>
<dbReference type="InterPro" id="IPR036291">
    <property type="entry name" value="NAD(P)-bd_dom_sf"/>
</dbReference>
<sequence>MKVLVVGANGKTGKLIVEQLAKSGEHEPYAMIRNPKQEEDMKQIGGHPVLADLEEDVSSAVQQAEAIIFAAGSGSKTGPDKTISVDQEGAKRVIDSAKAHGIQHFVMLSSMGTDNPEQGPDSMQHYFRAKAIADEYLQNSELSYTIVRPGRLTDDKGNGKIQASHHLNKSGSIPREDVAAVLIASLTKNETKNKSFEILSGNEEINDALKFVY</sequence>
<dbReference type="EMBL" id="JACXAI010000009">
    <property type="protein sequence ID" value="MBD1380401.1"/>
    <property type="molecule type" value="Genomic_DNA"/>
</dbReference>
<dbReference type="SUPFAM" id="SSF51735">
    <property type="entry name" value="NAD(P)-binding Rossmann-fold domains"/>
    <property type="match status" value="1"/>
</dbReference>
<dbReference type="CDD" id="cd05243">
    <property type="entry name" value="SDR_a5"/>
    <property type="match status" value="1"/>
</dbReference>
<evidence type="ECO:0000313" key="2">
    <source>
        <dbReference type="EMBL" id="MBD1380401.1"/>
    </source>
</evidence>
<evidence type="ECO:0000259" key="1">
    <source>
        <dbReference type="Pfam" id="PF13460"/>
    </source>
</evidence>
<name>A0A926RWX8_9BACI</name>
<accession>A0A926RWX8</accession>
<dbReference type="Gene3D" id="3.40.50.720">
    <property type="entry name" value="NAD(P)-binding Rossmann-like Domain"/>
    <property type="match status" value="1"/>
</dbReference>
<dbReference type="InterPro" id="IPR016040">
    <property type="entry name" value="NAD(P)-bd_dom"/>
</dbReference>
<dbReference type="RefSeq" id="WP_191157990.1">
    <property type="nucleotide sequence ID" value="NZ_JACXAI010000009.1"/>
</dbReference>
<dbReference type="Proteomes" id="UP000626844">
    <property type="component" value="Unassembled WGS sequence"/>
</dbReference>
<evidence type="ECO:0000313" key="3">
    <source>
        <dbReference type="Proteomes" id="UP000626844"/>
    </source>
</evidence>
<gene>
    <name evidence="2" type="ORF">IC621_09175</name>
</gene>
<comment type="caution">
    <text evidence="2">The sequence shown here is derived from an EMBL/GenBank/DDBJ whole genome shotgun (WGS) entry which is preliminary data.</text>
</comment>
<feature type="domain" description="NAD(P)-binding" evidence="1">
    <location>
        <begin position="7"/>
        <end position="188"/>
    </location>
</feature>
<dbReference type="AlphaFoldDB" id="A0A926RWX8"/>
<proteinExistence type="predicted"/>
<keyword evidence="3" id="KW-1185">Reference proteome</keyword>
<dbReference type="PANTHER" id="PTHR15020">
    <property type="entry name" value="FLAVIN REDUCTASE-RELATED"/>
    <property type="match status" value="1"/>
</dbReference>
<dbReference type="PANTHER" id="PTHR15020:SF50">
    <property type="entry name" value="UPF0659 PROTEIN YMR090W"/>
    <property type="match status" value="1"/>
</dbReference>
<organism evidence="2 3">
    <name type="scientific">Metabacillus arenae</name>
    <dbReference type="NCBI Taxonomy" id="2771434"/>
    <lineage>
        <taxon>Bacteria</taxon>
        <taxon>Bacillati</taxon>
        <taxon>Bacillota</taxon>
        <taxon>Bacilli</taxon>
        <taxon>Bacillales</taxon>
        <taxon>Bacillaceae</taxon>
        <taxon>Metabacillus</taxon>
    </lineage>
</organism>